<organism evidence="3 4">
    <name type="scientific">Agrococcus versicolor</name>
    <dbReference type="NCBI Taxonomy" id="501482"/>
    <lineage>
        <taxon>Bacteria</taxon>
        <taxon>Bacillati</taxon>
        <taxon>Actinomycetota</taxon>
        <taxon>Actinomycetes</taxon>
        <taxon>Micrococcales</taxon>
        <taxon>Microbacteriaceae</taxon>
        <taxon>Agrococcus</taxon>
    </lineage>
</organism>
<feature type="domain" description="Putative Flp pilus-assembly TadG-like N-terminal" evidence="2">
    <location>
        <begin position="13"/>
        <end position="60"/>
    </location>
</feature>
<reference evidence="4" key="1">
    <citation type="journal article" date="2019" name="Int. J. Syst. Evol. Microbiol.">
        <title>The Global Catalogue of Microorganisms (GCM) 10K type strain sequencing project: providing services to taxonomists for standard genome sequencing and annotation.</title>
        <authorList>
            <consortium name="The Broad Institute Genomics Platform"/>
            <consortium name="The Broad Institute Genome Sequencing Center for Infectious Disease"/>
            <person name="Wu L."/>
            <person name="Ma J."/>
        </authorList>
    </citation>
    <scope>NUCLEOTIDE SEQUENCE [LARGE SCALE GENOMIC DNA]</scope>
    <source>
        <strain evidence="4">JCM 16026</strain>
    </source>
</reference>
<dbReference type="Proteomes" id="UP001501599">
    <property type="component" value="Unassembled WGS sequence"/>
</dbReference>
<dbReference type="EMBL" id="BAAAQT010000001">
    <property type="protein sequence ID" value="GAA2170742.1"/>
    <property type="molecule type" value="Genomic_DNA"/>
</dbReference>
<sequence>MQRLTRHRRTDRGAASVWVAVLMIPLLVVGALGIDVGAMHADRQRLQIGADAAALAVAQQCAIRSCTVASATTTAQELATANDPMADDATAAIVDLAPGWVEVATSSEREHWFAPVMGIDETELDASSAAAWGYPTGGPGVMPFALSWCELAVQAGLPPIRNAAGRIVGIQIPQAGVTRTILATKTSDTGCTGPSGNVVPGGFGWLEPTEGCGSTVTDIDSWAPSDPGNSPPNGCSPSDFSQWIGQTIYLPVFDMDNGRGGSNAAYGIFGYVAFRLDAYYFAGQYVTPGRPCSGNQRCIVGTFLRYADLDSEFEFSANGPQMGAAIVQLALPEDRP</sequence>
<dbReference type="Pfam" id="PF13400">
    <property type="entry name" value="Tad"/>
    <property type="match status" value="1"/>
</dbReference>
<name>A0ABP5MDE8_9MICO</name>
<evidence type="ECO:0000259" key="2">
    <source>
        <dbReference type="Pfam" id="PF13400"/>
    </source>
</evidence>
<dbReference type="InterPro" id="IPR028087">
    <property type="entry name" value="Tad_N"/>
</dbReference>
<dbReference type="RefSeq" id="WP_344339434.1">
    <property type="nucleotide sequence ID" value="NZ_BAAAQT010000001.1"/>
</dbReference>
<protein>
    <recommendedName>
        <fullName evidence="2">Putative Flp pilus-assembly TadG-like N-terminal domain-containing protein</fullName>
    </recommendedName>
</protein>
<keyword evidence="1" id="KW-0812">Transmembrane</keyword>
<keyword evidence="4" id="KW-1185">Reference proteome</keyword>
<feature type="transmembrane region" description="Helical" evidence="1">
    <location>
        <begin position="12"/>
        <end position="34"/>
    </location>
</feature>
<keyword evidence="1" id="KW-0472">Membrane</keyword>
<gene>
    <name evidence="3" type="ORF">GCM10009846_02200</name>
</gene>
<comment type="caution">
    <text evidence="3">The sequence shown here is derived from an EMBL/GenBank/DDBJ whole genome shotgun (WGS) entry which is preliminary data.</text>
</comment>
<keyword evidence="1" id="KW-1133">Transmembrane helix</keyword>
<proteinExistence type="predicted"/>
<evidence type="ECO:0000313" key="3">
    <source>
        <dbReference type="EMBL" id="GAA2170742.1"/>
    </source>
</evidence>
<evidence type="ECO:0000256" key="1">
    <source>
        <dbReference type="SAM" id="Phobius"/>
    </source>
</evidence>
<accession>A0ABP5MDE8</accession>
<evidence type="ECO:0000313" key="4">
    <source>
        <dbReference type="Proteomes" id="UP001501599"/>
    </source>
</evidence>